<reference evidence="1 2" key="1">
    <citation type="submission" date="2018-05" db="EMBL/GenBank/DDBJ databases">
        <title>Complete Genome Sequences of Extremely Thermoacidophilic, Metal-Mobilizing Type-Strain Members of the Archaeal Family Sulfolobaceae: Acidianus brierleyi DSM-1651T, Acidianus sulfidivorans DSM-18786T, Metallosphaera hakonensis DSM-7519T, and Metallosphaera prunae DSM-10039T.</title>
        <authorList>
            <person name="Counts J.A."/>
            <person name="Kelly R.M."/>
        </authorList>
    </citation>
    <scope>NUCLEOTIDE SEQUENCE [LARGE SCALE GENOMIC DNA]</scope>
    <source>
        <strain evidence="1 2">JP7</strain>
    </source>
</reference>
<protein>
    <submittedName>
        <fullName evidence="1">Uncharacterized protein</fullName>
    </submittedName>
</protein>
<dbReference type="Proteomes" id="UP000248410">
    <property type="component" value="Chromosome"/>
</dbReference>
<dbReference type="EMBL" id="CP029288">
    <property type="protein sequence ID" value="AWR97854.1"/>
    <property type="molecule type" value="Genomic_DNA"/>
</dbReference>
<dbReference type="RefSeq" id="WP_110380744.1">
    <property type="nucleotide sequence ID" value="NZ_CP029288.2"/>
</dbReference>
<sequence>MKKPYDLSCTEDIYRLVKESEIEAFHVCEENGENLIPEEWEFELIGPKCHILKVTIRKKGNSAYKVFINNSLYSIIRKNKVNIVNKLENIISANDKK</sequence>
<organism evidence="1 2">
    <name type="scientific">Acidianus sulfidivorans JP7</name>
    <dbReference type="NCBI Taxonomy" id="619593"/>
    <lineage>
        <taxon>Archaea</taxon>
        <taxon>Thermoproteota</taxon>
        <taxon>Thermoprotei</taxon>
        <taxon>Sulfolobales</taxon>
        <taxon>Sulfolobaceae</taxon>
        <taxon>Acidianus</taxon>
    </lineage>
</organism>
<dbReference type="OrthoDB" id="381439at2157"/>
<dbReference type="AlphaFoldDB" id="A0A2U9IPF3"/>
<name>A0A2U9IPF3_9CREN</name>
<evidence type="ECO:0000313" key="1">
    <source>
        <dbReference type="EMBL" id="AWR97854.1"/>
    </source>
</evidence>
<proteinExistence type="predicted"/>
<dbReference type="GeneID" id="36838321"/>
<accession>A0A2U9IPF3</accession>
<evidence type="ECO:0000313" key="2">
    <source>
        <dbReference type="Proteomes" id="UP000248410"/>
    </source>
</evidence>
<keyword evidence="2" id="KW-1185">Reference proteome</keyword>
<gene>
    <name evidence="1" type="ORF">DFR86_10090</name>
</gene>
<dbReference type="KEGG" id="asul:DFR86_10090"/>